<evidence type="ECO:0000313" key="2">
    <source>
        <dbReference type="EMBL" id="CAF1904157.1"/>
    </source>
</evidence>
<dbReference type="EMBL" id="CAJNOW010011180">
    <property type="protein sequence ID" value="CAF1594603.1"/>
    <property type="molecule type" value="Genomic_DNA"/>
</dbReference>
<organism evidence="1 3">
    <name type="scientific">Rotaria magnacalcarata</name>
    <dbReference type="NCBI Taxonomy" id="392030"/>
    <lineage>
        <taxon>Eukaryota</taxon>
        <taxon>Metazoa</taxon>
        <taxon>Spiralia</taxon>
        <taxon>Gnathifera</taxon>
        <taxon>Rotifera</taxon>
        <taxon>Eurotatoria</taxon>
        <taxon>Bdelloidea</taxon>
        <taxon>Philodinida</taxon>
        <taxon>Philodinidae</taxon>
        <taxon>Rotaria</taxon>
    </lineage>
</organism>
<sequence length="116" mass="13200">MVFILFYSSANHRRKIHVDTTKGVLFTYYYSYCFSFNTMSSIESAQKALLAEVAKKDYELKHVQAPTEPLSTTQAKMLIAVQGGKYELNHVDNPPKDGLTEAEKQAYLEERQKSGN</sequence>
<dbReference type="Proteomes" id="UP000663824">
    <property type="component" value="Unassembled WGS sequence"/>
</dbReference>
<dbReference type="AlphaFoldDB" id="A0A816ABF0"/>
<protein>
    <submittedName>
        <fullName evidence="1">Uncharacterized protein</fullName>
    </submittedName>
</protein>
<evidence type="ECO:0000313" key="3">
    <source>
        <dbReference type="Proteomes" id="UP000663834"/>
    </source>
</evidence>
<comment type="caution">
    <text evidence="1">The sequence shown here is derived from an EMBL/GenBank/DDBJ whole genome shotgun (WGS) entry which is preliminary data.</text>
</comment>
<accession>A0A816ABF0</accession>
<evidence type="ECO:0000313" key="1">
    <source>
        <dbReference type="EMBL" id="CAF1594603.1"/>
    </source>
</evidence>
<name>A0A816ABF0_9BILA</name>
<proteinExistence type="predicted"/>
<dbReference type="Proteomes" id="UP000663834">
    <property type="component" value="Unassembled WGS sequence"/>
</dbReference>
<dbReference type="OrthoDB" id="9987461at2759"/>
<gene>
    <name evidence="1" type="ORF">KQP761_LOCUS21563</name>
    <name evidence="2" type="ORF">MBJ925_LOCUS310</name>
</gene>
<dbReference type="EMBL" id="CAJNRE010000020">
    <property type="protein sequence ID" value="CAF1904157.1"/>
    <property type="molecule type" value="Genomic_DNA"/>
</dbReference>
<reference evidence="1" key="1">
    <citation type="submission" date="2021-02" db="EMBL/GenBank/DDBJ databases">
        <authorList>
            <person name="Nowell W R."/>
        </authorList>
    </citation>
    <scope>NUCLEOTIDE SEQUENCE</scope>
</reference>